<dbReference type="WBParaSite" id="EEL_0000294201-mRNA-1">
    <property type="protein sequence ID" value="EEL_0000294201-mRNA-1"/>
    <property type="gene ID" value="EEL_0000294201"/>
</dbReference>
<proteinExistence type="predicted"/>
<dbReference type="AlphaFoldDB" id="A0A0R3RN82"/>
<sequence>MDTSCQGAYSVDQQQQLSTLYDPQVPTTSYEQQSSLPNHLPQPQPHHPVASYYDSSMSHYPAPRMPYPSISVPNSPMRTQIKCEAQQQSQQPLPQSQSQYPERMITPVDNRKIMNTQAWMNDHHRFVGYPQQQQQQQQQYRTGSAPSSVMSVSRMSHVSTATEDMSMLSVNTQITELRQLADLVGKLCAMLNLNLQLGIKNIFICD</sequence>
<protein>
    <submittedName>
        <fullName evidence="3">Focal_AT domain-containing protein</fullName>
    </submittedName>
</protein>
<evidence type="ECO:0000313" key="3">
    <source>
        <dbReference type="WBParaSite" id="EEL_0000294201-mRNA-1"/>
    </source>
</evidence>
<organism evidence="2 3">
    <name type="scientific">Elaeophora elaphi</name>
    <dbReference type="NCBI Taxonomy" id="1147741"/>
    <lineage>
        <taxon>Eukaryota</taxon>
        <taxon>Metazoa</taxon>
        <taxon>Ecdysozoa</taxon>
        <taxon>Nematoda</taxon>
        <taxon>Chromadorea</taxon>
        <taxon>Rhabditida</taxon>
        <taxon>Spirurina</taxon>
        <taxon>Spiruromorpha</taxon>
        <taxon>Filarioidea</taxon>
        <taxon>Onchocercidae</taxon>
        <taxon>Elaeophora</taxon>
    </lineage>
</organism>
<evidence type="ECO:0000256" key="1">
    <source>
        <dbReference type="SAM" id="MobiDB-lite"/>
    </source>
</evidence>
<keyword evidence="2" id="KW-1185">Reference proteome</keyword>
<feature type="compositionally biased region" description="Polar residues" evidence="1">
    <location>
        <begin position="1"/>
        <end position="31"/>
    </location>
</feature>
<name>A0A0R3RN82_9BILA</name>
<accession>A0A0R3RN82</accession>
<evidence type="ECO:0000313" key="2">
    <source>
        <dbReference type="Proteomes" id="UP000050640"/>
    </source>
</evidence>
<dbReference type="STRING" id="1147741.A0A0R3RN82"/>
<reference evidence="3" key="1">
    <citation type="submission" date="2017-02" db="UniProtKB">
        <authorList>
            <consortium name="WormBaseParasite"/>
        </authorList>
    </citation>
    <scope>IDENTIFICATION</scope>
</reference>
<dbReference type="Proteomes" id="UP000050640">
    <property type="component" value="Unplaced"/>
</dbReference>
<feature type="region of interest" description="Disordered" evidence="1">
    <location>
        <begin position="1"/>
        <end position="55"/>
    </location>
</feature>